<keyword evidence="5" id="KW-0012">Acyltransferase</keyword>
<gene>
    <name evidence="7" type="ORF">ENR01_01055</name>
</gene>
<evidence type="ECO:0000256" key="2">
    <source>
        <dbReference type="ARBA" id="ARBA00022679"/>
    </source>
</evidence>
<evidence type="ECO:0000256" key="5">
    <source>
        <dbReference type="ARBA" id="ARBA00023315"/>
    </source>
</evidence>
<keyword evidence="2 7" id="KW-0808">Transferase</keyword>
<sequence>MVAVADKDSKVGNQDLRQSDGWAKYLKSQGWEVEEIKCKIYIRKIPLFGSVVKIQRPKELPSFAEINRLAKKHRALLVKLEPRTASQSKLASENGFVPDKLPSLPTRTILIDLTKSERELWEDLAQDARQSIRKAKSYQLTVDSYQPGDKNFEPALRDFDKLLKETGRRQKFWTPSLAQLKEKAEAFGKDAHLFLVPSKPRTPLAGALILEHDGTHSASSKEGQKLFAPYFLLWEIIRYLQKGKKISFYDLAGIYDPRFHQATRHWQGFTTFKQKFGGKEVEYPAPLIKHFNPVTRILFSLAANLLP</sequence>
<reference evidence="7" key="1">
    <citation type="journal article" date="2020" name="mSystems">
        <title>Genome- and Community-Level Interaction Insights into Carbon Utilization and Element Cycling Functions of Hydrothermarchaeota in Hydrothermal Sediment.</title>
        <authorList>
            <person name="Zhou Z."/>
            <person name="Liu Y."/>
            <person name="Xu W."/>
            <person name="Pan J."/>
            <person name="Luo Z.H."/>
            <person name="Li M."/>
        </authorList>
    </citation>
    <scope>NUCLEOTIDE SEQUENCE [LARGE SCALE GENOMIC DNA]</scope>
    <source>
        <strain evidence="7">SpSt-361</strain>
    </source>
</reference>
<dbReference type="AlphaFoldDB" id="A0A832DUK5"/>
<dbReference type="InterPro" id="IPR003447">
    <property type="entry name" value="FEMABX"/>
</dbReference>
<evidence type="ECO:0000313" key="7">
    <source>
        <dbReference type="EMBL" id="HEX61733.1"/>
    </source>
</evidence>
<dbReference type="PANTHER" id="PTHR36174">
    <property type="entry name" value="LIPID II:GLYCINE GLYCYLTRANSFERASE"/>
    <property type="match status" value="1"/>
</dbReference>
<dbReference type="SUPFAM" id="SSF55729">
    <property type="entry name" value="Acyl-CoA N-acyltransferases (Nat)"/>
    <property type="match status" value="1"/>
</dbReference>
<dbReference type="GO" id="GO:0016755">
    <property type="term" value="F:aminoacyltransferase activity"/>
    <property type="evidence" value="ECO:0007669"/>
    <property type="project" value="InterPro"/>
</dbReference>
<dbReference type="GO" id="GO:0071555">
    <property type="term" value="P:cell wall organization"/>
    <property type="evidence" value="ECO:0007669"/>
    <property type="project" value="UniProtKB-KW"/>
</dbReference>
<accession>A0A832DUK5</accession>
<evidence type="ECO:0000256" key="4">
    <source>
        <dbReference type="ARBA" id="ARBA00022984"/>
    </source>
</evidence>
<dbReference type="PANTHER" id="PTHR36174:SF1">
    <property type="entry name" value="LIPID II:GLYCINE GLYCYLTRANSFERASE"/>
    <property type="match status" value="1"/>
</dbReference>
<dbReference type="InterPro" id="IPR050644">
    <property type="entry name" value="PG_Glycine_Bridge_Synth"/>
</dbReference>
<keyword evidence="3" id="KW-0133">Cell shape</keyword>
<organism evidence="7">
    <name type="scientific">candidate division WWE3 bacterium</name>
    <dbReference type="NCBI Taxonomy" id="2053526"/>
    <lineage>
        <taxon>Bacteria</taxon>
        <taxon>Katanobacteria</taxon>
    </lineage>
</organism>
<name>A0A832DUK5_UNCKA</name>
<protein>
    <submittedName>
        <fullName evidence="7">Peptidoglycan bridge formation glycyltransferase FemA/FemB family protein</fullName>
    </submittedName>
</protein>
<dbReference type="Gene3D" id="3.40.630.30">
    <property type="match status" value="1"/>
</dbReference>
<evidence type="ECO:0000256" key="3">
    <source>
        <dbReference type="ARBA" id="ARBA00022960"/>
    </source>
</evidence>
<dbReference type="GO" id="GO:0008360">
    <property type="term" value="P:regulation of cell shape"/>
    <property type="evidence" value="ECO:0007669"/>
    <property type="project" value="UniProtKB-KW"/>
</dbReference>
<keyword evidence="6" id="KW-0961">Cell wall biogenesis/degradation</keyword>
<proteinExistence type="inferred from homology"/>
<dbReference type="InterPro" id="IPR016181">
    <property type="entry name" value="Acyl_CoA_acyltransferase"/>
</dbReference>
<keyword evidence="4" id="KW-0573">Peptidoglycan synthesis</keyword>
<evidence type="ECO:0000256" key="6">
    <source>
        <dbReference type="ARBA" id="ARBA00023316"/>
    </source>
</evidence>
<comment type="similarity">
    <text evidence="1">Belongs to the FemABX family.</text>
</comment>
<dbReference type="Pfam" id="PF02388">
    <property type="entry name" value="FemAB"/>
    <property type="match status" value="1"/>
</dbReference>
<dbReference type="GO" id="GO:0009252">
    <property type="term" value="P:peptidoglycan biosynthetic process"/>
    <property type="evidence" value="ECO:0007669"/>
    <property type="project" value="UniProtKB-KW"/>
</dbReference>
<evidence type="ECO:0000256" key="1">
    <source>
        <dbReference type="ARBA" id="ARBA00009943"/>
    </source>
</evidence>
<comment type="caution">
    <text evidence="7">The sequence shown here is derived from an EMBL/GenBank/DDBJ whole genome shotgun (WGS) entry which is preliminary data.</text>
</comment>
<dbReference type="EMBL" id="DSPJ01000032">
    <property type="protein sequence ID" value="HEX61733.1"/>
    <property type="molecule type" value="Genomic_DNA"/>
</dbReference>